<accession>A0AAV7UM94</accession>
<protein>
    <submittedName>
        <fullName evidence="1">Uncharacterized protein</fullName>
    </submittedName>
</protein>
<evidence type="ECO:0000313" key="2">
    <source>
        <dbReference type="Proteomes" id="UP001066276"/>
    </source>
</evidence>
<dbReference type="Proteomes" id="UP001066276">
    <property type="component" value="Chromosome 3_1"/>
</dbReference>
<organism evidence="1 2">
    <name type="scientific">Pleurodeles waltl</name>
    <name type="common">Iberian ribbed newt</name>
    <dbReference type="NCBI Taxonomy" id="8319"/>
    <lineage>
        <taxon>Eukaryota</taxon>
        <taxon>Metazoa</taxon>
        <taxon>Chordata</taxon>
        <taxon>Craniata</taxon>
        <taxon>Vertebrata</taxon>
        <taxon>Euteleostomi</taxon>
        <taxon>Amphibia</taxon>
        <taxon>Batrachia</taxon>
        <taxon>Caudata</taxon>
        <taxon>Salamandroidea</taxon>
        <taxon>Salamandridae</taxon>
        <taxon>Pleurodelinae</taxon>
        <taxon>Pleurodeles</taxon>
    </lineage>
</organism>
<dbReference type="EMBL" id="JANPWB010000005">
    <property type="protein sequence ID" value="KAJ1190120.1"/>
    <property type="molecule type" value="Genomic_DNA"/>
</dbReference>
<evidence type="ECO:0000313" key="1">
    <source>
        <dbReference type="EMBL" id="KAJ1190120.1"/>
    </source>
</evidence>
<reference evidence="1" key="1">
    <citation type="journal article" date="2022" name="bioRxiv">
        <title>Sequencing and chromosome-scale assembly of the giantPleurodeles waltlgenome.</title>
        <authorList>
            <person name="Brown T."/>
            <person name="Elewa A."/>
            <person name="Iarovenko S."/>
            <person name="Subramanian E."/>
            <person name="Araus A.J."/>
            <person name="Petzold A."/>
            <person name="Susuki M."/>
            <person name="Suzuki K.-i.T."/>
            <person name="Hayashi T."/>
            <person name="Toyoda A."/>
            <person name="Oliveira C."/>
            <person name="Osipova E."/>
            <person name="Leigh N.D."/>
            <person name="Simon A."/>
            <person name="Yun M.H."/>
        </authorList>
    </citation>
    <scope>NUCLEOTIDE SEQUENCE</scope>
    <source>
        <strain evidence="1">20211129_DDA</strain>
        <tissue evidence="1">Liver</tissue>
    </source>
</reference>
<comment type="caution">
    <text evidence="1">The sequence shown here is derived from an EMBL/GenBank/DDBJ whole genome shotgun (WGS) entry which is preliminary data.</text>
</comment>
<gene>
    <name evidence="1" type="ORF">NDU88_006859</name>
</gene>
<name>A0AAV7UM94_PLEWA</name>
<proteinExistence type="predicted"/>
<keyword evidence="2" id="KW-1185">Reference proteome</keyword>
<dbReference type="AlphaFoldDB" id="A0AAV7UM94"/>
<sequence length="66" mass="7518">MVHRTAVIIQTSSRQLPLVVLSMFRSTRGRGTILLPIGLRVFERDRISRTAAAAERLREIRTTQIT</sequence>